<name>A0AAD7KX88_QUISA</name>
<feature type="compositionally biased region" description="Low complexity" evidence="1">
    <location>
        <begin position="96"/>
        <end position="121"/>
    </location>
</feature>
<dbReference type="InterPro" id="IPR021916">
    <property type="entry name" value="DUF3527"/>
</dbReference>
<evidence type="ECO:0000313" key="3">
    <source>
        <dbReference type="Proteomes" id="UP001163823"/>
    </source>
</evidence>
<feature type="region of interest" description="Disordered" evidence="1">
    <location>
        <begin position="1"/>
        <end position="49"/>
    </location>
</feature>
<dbReference type="AlphaFoldDB" id="A0AAD7KX88"/>
<reference evidence="2" key="1">
    <citation type="journal article" date="2023" name="Science">
        <title>Elucidation of the pathway for biosynthesis of saponin adjuvants from the soapbark tree.</title>
        <authorList>
            <person name="Reed J."/>
            <person name="Orme A."/>
            <person name="El-Demerdash A."/>
            <person name="Owen C."/>
            <person name="Martin L.B.B."/>
            <person name="Misra R.C."/>
            <person name="Kikuchi S."/>
            <person name="Rejzek M."/>
            <person name="Martin A.C."/>
            <person name="Harkess A."/>
            <person name="Leebens-Mack J."/>
            <person name="Louveau T."/>
            <person name="Stephenson M.J."/>
            <person name="Osbourn A."/>
        </authorList>
    </citation>
    <scope>NUCLEOTIDE SEQUENCE</scope>
    <source>
        <strain evidence="2">S10</strain>
    </source>
</reference>
<dbReference type="Pfam" id="PF12043">
    <property type="entry name" value="DUF3527"/>
    <property type="match status" value="2"/>
</dbReference>
<proteinExistence type="predicted"/>
<feature type="region of interest" description="Disordered" evidence="1">
    <location>
        <begin position="338"/>
        <end position="475"/>
    </location>
</feature>
<dbReference type="PANTHER" id="PTHR31390:SF4">
    <property type="entry name" value="DUF3527 DOMAIN-CONTAINING PROTEIN"/>
    <property type="match status" value="1"/>
</dbReference>
<dbReference type="EMBL" id="JARAOO010000012">
    <property type="protein sequence ID" value="KAJ7947569.1"/>
    <property type="molecule type" value="Genomic_DNA"/>
</dbReference>
<evidence type="ECO:0000313" key="2">
    <source>
        <dbReference type="EMBL" id="KAJ7947569.1"/>
    </source>
</evidence>
<protein>
    <submittedName>
        <fullName evidence="2">DUF3527 domain protein</fullName>
    </submittedName>
</protein>
<feature type="region of interest" description="Disordered" evidence="1">
    <location>
        <begin position="96"/>
        <end position="131"/>
    </location>
</feature>
<organism evidence="2 3">
    <name type="scientific">Quillaja saponaria</name>
    <name type="common">Soap bark tree</name>
    <dbReference type="NCBI Taxonomy" id="32244"/>
    <lineage>
        <taxon>Eukaryota</taxon>
        <taxon>Viridiplantae</taxon>
        <taxon>Streptophyta</taxon>
        <taxon>Embryophyta</taxon>
        <taxon>Tracheophyta</taxon>
        <taxon>Spermatophyta</taxon>
        <taxon>Magnoliopsida</taxon>
        <taxon>eudicotyledons</taxon>
        <taxon>Gunneridae</taxon>
        <taxon>Pentapetalae</taxon>
        <taxon>rosids</taxon>
        <taxon>fabids</taxon>
        <taxon>Fabales</taxon>
        <taxon>Quillajaceae</taxon>
        <taxon>Quillaja</taxon>
    </lineage>
</organism>
<dbReference type="KEGG" id="qsa:O6P43_028164"/>
<gene>
    <name evidence="2" type="ORF">O6P43_028164</name>
</gene>
<feature type="compositionally biased region" description="Polar residues" evidence="1">
    <location>
        <begin position="269"/>
        <end position="289"/>
    </location>
</feature>
<keyword evidence="3" id="KW-1185">Reference proteome</keyword>
<feature type="compositionally biased region" description="Basic and acidic residues" evidence="1">
    <location>
        <begin position="290"/>
        <end position="308"/>
    </location>
</feature>
<dbReference type="PANTHER" id="PTHR31390">
    <property type="entry name" value="EXPRESSED PROTEIN"/>
    <property type="match status" value="1"/>
</dbReference>
<feature type="compositionally biased region" description="Polar residues" evidence="1">
    <location>
        <begin position="26"/>
        <end position="43"/>
    </location>
</feature>
<comment type="caution">
    <text evidence="2">The sequence shown here is derived from an EMBL/GenBank/DDBJ whole genome shotgun (WGS) entry which is preliminary data.</text>
</comment>
<dbReference type="Proteomes" id="UP001163823">
    <property type="component" value="Chromosome 12"/>
</dbReference>
<feature type="compositionally biased region" description="Low complexity" evidence="1">
    <location>
        <begin position="465"/>
        <end position="475"/>
    </location>
</feature>
<accession>A0AAD7KX88</accession>
<feature type="compositionally biased region" description="Polar residues" evidence="1">
    <location>
        <begin position="441"/>
        <end position="457"/>
    </location>
</feature>
<sequence length="872" mass="95999">MSRKLHGRVKQEKSDLSYADLHHEITQSIEDSTSRSSGNQQKQRNFRKVTEEDELVKYMSNLPGYLERGDNLREKVLNVGVLDWGRLEKWKYGYLSSTSNTSSSLSTDESSCHSSRGHSCSPARQRARRPSLQSHLTACPILGHSEVVKSSGESADKFQSPKDNQNYALTAQRKLIKTDETLHRSLPDKRMNKCNRKYSDSKIDLEGGAFRNDQVYGVASYTKLGTLSRDSELEKKVETSGEQNSIMVNQEVSRKSKTVVLLLPRDPPKNNSGESHIFDSTSLLPQKSVDTSRRSFSERSKGFHEELNLPHSCPLPNEVDSKHFLANGSRTIDAEISNLSAATHSKPGSTKRGKSPSKTRNIDERKLTMATSLTANDRSHGLHQEVSKVTSERGRSSSPLRRLSFGIGYITRGPGSREGVHKPDVSVKSGSENEKAHAKSCSENATPSAQSNISSNDKTGDAGRGRSSPLRRLLDPLLKPKAANCRNSVESSQKNLISISRDCRSANVNSSTLHSGKEKADMVSCSRIDTKDQSKEKPATSTVHALFQIALKNGLPLLTFAVDNRSEILAATVKKSNTSRKDSCSSIYTFFTFREVKKKNISWINHGGKGKGKGHDYIPHVLAQMKVSDSHFDDLTDQKCLDFSTVKEFVLFSVTLRQGEDQDSDYQPNDELAAVVVKIPKKISYINDGHQSNTYSDTGAHVSTTVVLPSGVHTLPSKGGPSSLVERWKSGGSCDCGGWDLGCKLKILANQNQVSKKVNSSRAYSTEQFELFPEGFGQENLPAFIFAPFKRGIYSVSFDSSLSLLQAFSICIAVLDGKNPNEISQSGDTIEGKTLRETISMQTDGIRAFSKLEGDIPASYVSYPPLSPVGRV</sequence>
<feature type="compositionally biased region" description="Polar residues" evidence="1">
    <location>
        <begin position="338"/>
        <end position="348"/>
    </location>
</feature>
<feature type="compositionally biased region" description="Basic and acidic residues" evidence="1">
    <location>
        <begin position="377"/>
        <end position="395"/>
    </location>
</feature>
<feature type="region of interest" description="Disordered" evidence="1">
    <location>
        <begin position="265"/>
        <end position="314"/>
    </location>
</feature>
<feature type="compositionally biased region" description="Basic and acidic residues" evidence="1">
    <location>
        <begin position="418"/>
        <end position="437"/>
    </location>
</feature>
<feature type="compositionally biased region" description="Basic and acidic residues" evidence="1">
    <location>
        <begin position="9"/>
        <end position="25"/>
    </location>
</feature>
<evidence type="ECO:0000256" key="1">
    <source>
        <dbReference type="SAM" id="MobiDB-lite"/>
    </source>
</evidence>